<sequence length="465" mass="53648">MCGPEPRTVSRAVMAAAPGPQFLALKPVAAPGSPPGPRRQRRRLNKNKKKSWNKHSDIAAVEEFLEDVRLQERVSGGIVSEKTDENLFFVDTGDETKDLLHNKGKVKPLRIDLILQSDSKVPVPKDILAYQIPNSRKVRKKAEREERLGIVPRKQRLLYARLRNPVAKKKVVPNNNPARDFYDLWSTASPLDKELEGKDVWFLEQTKKMRMKRPHKLNQKPSQVAAIEVIAPGGSYNPTFESHQALLLEAHQVEFKRQRAEEKIRRQVAFPPSEELPTKESVLGELCQGLLVDSDGEEQEGRPKADSEEAEGGPVWNVMCRVKKTERERKKEKMIKKEKHRLKEQKAARQKQQDLFRLRSIKGEVNQLALTLEKRKVKRKEKQKAEANKPRRLGRLKYEDPDLEVKLSDELAGTLRVLKPEGSILTDRFKSLQKRNLIEARIRAKFKRKHKLKYVEKRAFREVTL</sequence>
<evidence type="ECO:0000256" key="6">
    <source>
        <dbReference type="SAM" id="MobiDB-lite"/>
    </source>
</evidence>
<dbReference type="GO" id="GO:0008097">
    <property type="term" value="F:5S rRNA binding"/>
    <property type="evidence" value="ECO:0007669"/>
    <property type="project" value="TreeGrafter"/>
</dbReference>
<evidence type="ECO:0000256" key="1">
    <source>
        <dbReference type="ARBA" id="ARBA00008838"/>
    </source>
</evidence>
<dbReference type="STRING" id="75743.A0A401Q7N3"/>
<feature type="region of interest" description="Disordered" evidence="6">
    <location>
        <begin position="293"/>
        <end position="313"/>
    </location>
</feature>
<evidence type="ECO:0000256" key="5">
    <source>
        <dbReference type="PIRNR" id="PIRNR017302"/>
    </source>
</evidence>
<proteinExistence type="inferred from homology"/>
<dbReference type="Pfam" id="PF07767">
    <property type="entry name" value="Nop53"/>
    <property type="match status" value="1"/>
</dbReference>
<dbReference type="PANTHER" id="PTHR14211">
    <property type="entry name" value="GLIOMA SUPPRESSOR CANDIDATE REGION GENE 2"/>
    <property type="match status" value="1"/>
</dbReference>
<evidence type="ECO:0000256" key="4">
    <source>
        <dbReference type="ARBA" id="ARBA00023242"/>
    </source>
</evidence>
<evidence type="ECO:0000313" key="8">
    <source>
        <dbReference type="Proteomes" id="UP000288216"/>
    </source>
</evidence>
<dbReference type="Proteomes" id="UP000288216">
    <property type="component" value="Unassembled WGS sequence"/>
</dbReference>
<accession>A0A401Q7N3</accession>
<dbReference type="AlphaFoldDB" id="A0A401Q7N3"/>
<dbReference type="EMBL" id="BFAA01018842">
    <property type="protein sequence ID" value="GCB81347.1"/>
    <property type="molecule type" value="Genomic_DNA"/>
</dbReference>
<keyword evidence="3 5" id="KW-0690">Ribosome biogenesis</keyword>
<evidence type="ECO:0000256" key="3">
    <source>
        <dbReference type="ARBA" id="ARBA00022517"/>
    </source>
</evidence>
<comment type="caution">
    <text evidence="7">The sequence shown here is derived from an EMBL/GenBank/DDBJ whole genome shotgun (WGS) entry which is preliminary data.</text>
</comment>
<dbReference type="GO" id="GO:0005730">
    <property type="term" value="C:nucleolus"/>
    <property type="evidence" value="ECO:0007669"/>
    <property type="project" value="UniProtKB-SubCell"/>
</dbReference>
<evidence type="ECO:0000313" key="7">
    <source>
        <dbReference type="EMBL" id="GCB81347.1"/>
    </source>
</evidence>
<organism evidence="7 8">
    <name type="scientific">Scyliorhinus torazame</name>
    <name type="common">Cloudy catshark</name>
    <name type="synonym">Catulus torazame</name>
    <dbReference type="NCBI Taxonomy" id="75743"/>
    <lineage>
        <taxon>Eukaryota</taxon>
        <taxon>Metazoa</taxon>
        <taxon>Chordata</taxon>
        <taxon>Craniata</taxon>
        <taxon>Vertebrata</taxon>
        <taxon>Chondrichthyes</taxon>
        <taxon>Elasmobranchii</taxon>
        <taxon>Galeomorphii</taxon>
        <taxon>Galeoidea</taxon>
        <taxon>Carcharhiniformes</taxon>
        <taxon>Scyliorhinidae</taxon>
        <taxon>Scyliorhinus</taxon>
    </lineage>
</organism>
<dbReference type="GO" id="GO:0000027">
    <property type="term" value="P:ribosomal large subunit assembly"/>
    <property type="evidence" value="ECO:0007669"/>
    <property type="project" value="UniProtKB-UniRule"/>
</dbReference>
<dbReference type="GO" id="GO:0006364">
    <property type="term" value="P:rRNA processing"/>
    <property type="evidence" value="ECO:0007669"/>
    <property type="project" value="TreeGrafter"/>
</dbReference>
<comment type="similarity">
    <text evidence="1 5">Belongs to the NOP53 family.</text>
</comment>
<feature type="region of interest" description="Disordered" evidence="6">
    <location>
        <begin position="24"/>
        <end position="53"/>
    </location>
</feature>
<protein>
    <recommendedName>
        <fullName evidence="2 5">Ribosome biogenesis protein NOP53</fullName>
    </recommendedName>
</protein>
<dbReference type="InterPro" id="IPR011687">
    <property type="entry name" value="Nop53/GLTSCR2"/>
</dbReference>
<comment type="subcellular location">
    <subcellularLocation>
        <location evidence="5">Nucleus</location>
        <location evidence="5">Nucleolus</location>
    </subcellularLocation>
    <subcellularLocation>
        <location evidence="5">Nucleus</location>
        <location evidence="5">Nucleoplasm</location>
    </subcellularLocation>
</comment>
<keyword evidence="8" id="KW-1185">Reference proteome</keyword>
<dbReference type="GO" id="GO:0005654">
    <property type="term" value="C:nucleoplasm"/>
    <property type="evidence" value="ECO:0007669"/>
    <property type="project" value="UniProtKB-SubCell"/>
</dbReference>
<comment type="function">
    <text evidence="5">May play a role in ribosome biogenesis.</text>
</comment>
<name>A0A401Q7N3_SCYTO</name>
<dbReference type="PIRSF" id="PIRSF017302">
    <property type="entry name" value="Gltscr2"/>
    <property type="match status" value="1"/>
</dbReference>
<dbReference type="OrthoDB" id="5072at2759"/>
<dbReference type="OMA" id="TEKWTHK"/>
<evidence type="ECO:0000256" key="2">
    <source>
        <dbReference type="ARBA" id="ARBA00018339"/>
    </source>
</evidence>
<keyword evidence="4 5" id="KW-0539">Nucleus</keyword>
<dbReference type="PANTHER" id="PTHR14211:SF7">
    <property type="entry name" value="RIBOSOME BIOGENESIS PROTEIN NOP53"/>
    <property type="match status" value="1"/>
</dbReference>
<gene>
    <name evidence="7" type="ORF">scyTo_0021380</name>
</gene>
<reference evidence="7 8" key="1">
    <citation type="journal article" date="2018" name="Nat. Ecol. Evol.">
        <title>Shark genomes provide insights into elasmobranch evolution and the origin of vertebrates.</title>
        <authorList>
            <person name="Hara Y"/>
            <person name="Yamaguchi K"/>
            <person name="Onimaru K"/>
            <person name="Kadota M"/>
            <person name="Koyanagi M"/>
            <person name="Keeley SD"/>
            <person name="Tatsumi K"/>
            <person name="Tanaka K"/>
            <person name="Motone F"/>
            <person name="Kageyama Y"/>
            <person name="Nozu R"/>
            <person name="Adachi N"/>
            <person name="Nishimura O"/>
            <person name="Nakagawa R"/>
            <person name="Tanegashima C"/>
            <person name="Kiyatake I"/>
            <person name="Matsumoto R"/>
            <person name="Murakumo K"/>
            <person name="Nishida K"/>
            <person name="Terakita A"/>
            <person name="Kuratani S"/>
            <person name="Sato K"/>
            <person name="Hyodo S Kuraku.S."/>
        </authorList>
    </citation>
    <scope>NUCLEOTIDE SEQUENCE [LARGE SCALE GENOMIC DNA]</scope>
</reference>
<feature type="compositionally biased region" description="Basic residues" evidence="6">
    <location>
        <begin position="38"/>
        <end position="53"/>
    </location>
</feature>